<feature type="binding site" evidence="14">
    <location>
        <position position="153"/>
    </location>
    <ligand>
        <name>ATP</name>
        <dbReference type="ChEBI" id="CHEBI:30616"/>
    </ligand>
</feature>
<keyword evidence="4" id="KW-0597">Phosphoprotein</keyword>
<feature type="domain" description="AGC-kinase C-terminal" evidence="17">
    <location>
        <begin position="373"/>
        <end position="446"/>
    </location>
</feature>
<reference evidence="18" key="2">
    <citation type="submission" date="2025-09" db="UniProtKB">
        <authorList>
            <consortium name="Ensembl"/>
        </authorList>
    </citation>
    <scope>IDENTIFICATION</scope>
</reference>
<organism evidence="18 19">
    <name type="scientific">Sinocyclocheilus rhinocerous</name>
    <dbReference type="NCBI Taxonomy" id="307959"/>
    <lineage>
        <taxon>Eukaryota</taxon>
        <taxon>Metazoa</taxon>
        <taxon>Chordata</taxon>
        <taxon>Craniata</taxon>
        <taxon>Vertebrata</taxon>
        <taxon>Euteleostomi</taxon>
        <taxon>Actinopterygii</taxon>
        <taxon>Neopterygii</taxon>
        <taxon>Teleostei</taxon>
        <taxon>Ostariophysi</taxon>
        <taxon>Cypriniformes</taxon>
        <taxon>Cyprinidae</taxon>
        <taxon>Cyprininae</taxon>
        <taxon>Sinocyclocheilus</taxon>
    </lineage>
</organism>
<keyword evidence="8 14" id="KW-0067">ATP-binding</keyword>
<dbReference type="InterPro" id="IPR017441">
    <property type="entry name" value="Protein_kinase_ATP_BS"/>
</dbReference>
<comment type="catalytic activity">
    <reaction evidence="11">
        <text>L-threonyl-[protein] + ATP = O-phospho-L-threonyl-[protein] + ADP + H(+)</text>
        <dbReference type="Rhea" id="RHEA:46608"/>
        <dbReference type="Rhea" id="RHEA-COMP:11060"/>
        <dbReference type="Rhea" id="RHEA-COMP:11605"/>
        <dbReference type="ChEBI" id="CHEBI:15378"/>
        <dbReference type="ChEBI" id="CHEBI:30013"/>
        <dbReference type="ChEBI" id="CHEBI:30616"/>
        <dbReference type="ChEBI" id="CHEBI:61977"/>
        <dbReference type="ChEBI" id="CHEBI:456216"/>
        <dbReference type="EC" id="2.7.11.1"/>
    </reaction>
</comment>
<dbReference type="Pfam" id="PF00433">
    <property type="entry name" value="Pkinase_C"/>
    <property type="match status" value="1"/>
</dbReference>
<dbReference type="InterPro" id="IPR036871">
    <property type="entry name" value="PX_dom_sf"/>
</dbReference>
<proteinExistence type="inferred from homology"/>
<dbReference type="GO" id="GO:0005524">
    <property type="term" value="F:ATP binding"/>
    <property type="evidence" value="ECO:0007669"/>
    <property type="project" value="UniProtKB-UniRule"/>
</dbReference>
<evidence type="ECO:0000256" key="5">
    <source>
        <dbReference type="ARBA" id="ARBA00022679"/>
    </source>
</evidence>
<keyword evidence="6 14" id="KW-0547">Nucleotide-binding</keyword>
<evidence type="ECO:0000313" key="18">
    <source>
        <dbReference type="Ensembl" id="ENSSRHP00000103919.1"/>
    </source>
</evidence>
<dbReference type="FunFam" id="3.30.200.20:FF:000030">
    <property type="entry name" value="Non-specific serine/threonine protein kinase"/>
    <property type="match status" value="1"/>
</dbReference>
<dbReference type="SUPFAM" id="SSF56112">
    <property type="entry name" value="Protein kinase-like (PK-like)"/>
    <property type="match status" value="1"/>
</dbReference>
<gene>
    <name evidence="18" type="primary">LOC107721888</name>
</gene>
<keyword evidence="5" id="KW-0808">Transferase</keyword>
<dbReference type="InterPro" id="IPR037709">
    <property type="entry name" value="SGK3_dom"/>
</dbReference>
<evidence type="ECO:0000256" key="3">
    <source>
        <dbReference type="ARBA" id="ARBA00022527"/>
    </source>
</evidence>
<evidence type="ECO:0000256" key="9">
    <source>
        <dbReference type="ARBA" id="ARBA00041082"/>
    </source>
</evidence>
<dbReference type="PROSITE" id="PS50011">
    <property type="entry name" value="PROTEIN_KINASE_DOM"/>
    <property type="match status" value="1"/>
</dbReference>
<dbReference type="AlphaFoldDB" id="A0A673NN12"/>
<evidence type="ECO:0000256" key="6">
    <source>
        <dbReference type="ARBA" id="ARBA00022741"/>
    </source>
</evidence>
<sequence length="446" mass="51430">MEEQPSCPNVSIPCTNEQRDKKKRYTVYKVIVSVGRHEWFVFRRYAEFDKLNNTVSRLRLHSNYLFTAIFNPDVKNFLQMDKSENFSDASEDEDDKVGISLITVCFSNSAKPTDFDFLKVIGKGSFGKVLLAKRKRDGKCYAIKVLQKKVILKRREQKHIMAERNVLLKNVKHPFLVGLHYSFQTTDKLYFVLDFVNGGELFFHLQKERTFPEPRAKFYIAEMASALGYLHSLNIVYRDLKPENILLDSQGHIVLTDFGLCKEGISQADTTTTFCGTPEYLAPEVLRKQPYDNTVDWWCLGSVLYEMLYGLPPFYSRDTHEMYDNILHKELIMRPGASTAAWSILQALLEKDHTRRLGYRDDFNEVKGHEFFSSINWDDLEQKKLPPPFNPSVYDISNFDPEFTEETVPNSVCFSSGLSIVNASVMEADEAFLGFSYAPPSEDSFL</sequence>
<dbReference type="Gene3D" id="1.10.510.10">
    <property type="entry name" value="Transferase(Phosphotransferase) domain 1"/>
    <property type="match status" value="1"/>
</dbReference>
<name>A0A673NN12_9TELE</name>
<dbReference type="InterPro" id="IPR008271">
    <property type="entry name" value="Ser/Thr_kinase_AS"/>
</dbReference>
<dbReference type="CDD" id="cd05604">
    <property type="entry name" value="STKc_SGK3"/>
    <property type="match status" value="1"/>
</dbReference>
<protein>
    <recommendedName>
        <fullName evidence="9">Serine/threonine-protein kinase Sgk1</fullName>
        <ecNumber evidence="2">2.7.11.1</ecNumber>
    </recommendedName>
    <alternativeName>
        <fullName evidence="10">Serum/glucocorticoid-regulated kinase 1</fullName>
    </alternativeName>
</protein>
<evidence type="ECO:0000256" key="13">
    <source>
        <dbReference type="ARBA" id="ARBA00053420"/>
    </source>
</evidence>
<dbReference type="SMART" id="SM00133">
    <property type="entry name" value="S_TK_X"/>
    <property type="match status" value="1"/>
</dbReference>
<evidence type="ECO:0000256" key="10">
    <source>
        <dbReference type="ARBA" id="ARBA00042467"/>
    </source>
</evidence>
<evidence type="ECO:0000256" key="1">
    <source>
        <dbReference type="ARBA" id="ARBA00009903"/>
    </source>
</evidence>
<keyword evidence="19" id="KW-1185">Reference proteome</keyword>
<evidence type="ECO:0000259" key="17">
    <source>
        <dbReference type="PROSITE" id="PS51285"/>
    </source>
</evidence>
<dbReference type="GO" id="GO:0004674">
    <property type="term" value="F:protein serine/threonine kinase activity"/>
    <property type="evidence" value="ECO:0007669"/>
    <property type="project" value="UniProtKB-KW"/>
</dbReference>
<dbReference type="EC" id="2.7.11.1" evidence="2"/>
<comment type="similarity">
    <text evidence="1">Belongs to the protein kinase superfamily. AGC Ser/Thr protein kinase family.</text>
</comment>
<evidence type="ECO:0000256" key="11">
    <source>
        <dbReference type="ARBA" id="ARBA00047899"/>
    </source>
</evidence>
<dbReference type="Ensembl" id="ENSSRHT00000106710.1">
    <property type="protein sequence ID" value="ENSSRHP00000103919.1"/>
    <property type="gene ID" value="ENSSRHG00000050717.1"/>
</dbReference>
<evidence type="ECO:0000259" key="16">
    <source>
        <dbReference type="PROSITE" id="PS50011"/>
    </source>
</evidence>
<keyword evidence="3 15" id="KW-0723">Serine/threonine-protein kinase</keyword>
<dbReference type="InterPro" id="IPR000961">
    <property type="entry name" value="AGC-kinase_C"/>
</dbReference>
<dbReference type="PANTHER" id="PTHR24351">
    <property type="entry name" value="RIBOSOMAL PROTEIN S6 KINASE"/>
    <property type="match status" value="1"/>
</dbReference>
<evidence type="ECO:0000256" key="15">
    <source>
        <dbReference type="RuleBase" id="RU000304"/>
    </source>
</evidence>
<evidence type="ECO:0000256" key="12">
    <source>
        <dbReference type="ARBA" id="ARBA00048679"/>
    </source>
</evidence>
<comment type="catalytic activity">
    <reaction evidence="12">
        <text>L-seryl-[protein] + ATP = O-phospho-L-seryl-[protein] + ADP + H(+)</text>
        <dbReference type="Rhea" id="RHEA:17989"/>
        <dbReference type="Rhea" id="RHEA-COMP:9863"/>
        <dbReference type="Rhea" id="RHEA-COMP:11604"/>
        <dbReference type="ChEBI" id="CHEBI:15378"/>
        <dbReference type="ChEBI" id="CHEBI:29999"/>
        <dbReference type="ChEBI" id="CHEBI:30616"/>
        <dbReference type="ChEBI" id="CHEBI:83421"/>
        <dbReference type="ChEBI" id="CHEBI:456216"/>
        <dbReference type="EC" id="2.7.11.1"/>
    </reaction>
</comment>
<evidence type="ECO:0000256" key="8">
    <source>
        <dbReference type="ARBA" id="ARBA00022840"/>
    </source>
</evidence>
<dbReference type="PROSITE" id="PS00107">
    <property type="entry name" value="PROTEIN_KINASE_ATP"/>
    <property type="match status" value="1"/>
</dbReference>
<dbReference type="PROSITE" id="PS00108">
    <property type="entry name" value="PROTEIN_KINASE_ST"/>
    <property type="match status" value="1"/>
</dbReference>
<dbReference type="PROSITE" id="PS51285">
    <property type="entry name" value="AGC_KINASE_CTER"/>
    <property type="match status" value="1"/>
</dbReference>
<dbReference type="InterPro" id="IPR000719">
    <property type="entry name" value="Prot_kinase_dom"/>
</dbReference>
<comment type="function">
    <text evidence="13">Protein kinase that may play an important role in cellular stress response. May be involved in the regulation of processes such as cell survival, neuronal excitability and renal sodium excretion.</text>
</comment>
<evidence type="ECO:0000313" key="19">
    <source>
        <dbReference type="Proteomes" id="UP000472270"/>
    </source>
</evidence>
<feature type="domain" description="Protein kinase" evidence="16">
    <location>
        <begin position="115"/>
        <end position="372"/>
    </location>
</feature>
<accession>A0A673NN12</accession>
<dbReference type="FunFam" id="1.10.510.10:FF:000065">
    <property type="entry name" value="Non-specific serine/threonine protein kinase"/>
    <property type="match status" value="1"/>
</dbReference>
<dbReference type="Gene3D" id="3.30.1520.10">
    <property type="entry name" value="Phox-like domain"/>
    <property type="match status" value="1"/>
</dbReference>
<dbReference type="InterPro" id="IPR017892">
    <property type="entry name" value="Pkinase_C"/>
</dbReference>
<evidence type="ECO:0000256" key="4">
    <source>
        <dbReference type="ARBA" id="ARBA00022553"/>
    </source>
</evidence>
<evidence type="ECO:0000256" key="14">
    <source>
        <dbReference type="PROSITE-ProRule" id="PRU10141"/>
    </source>
</evidence>
<dbReference type="InterPro" id="IPR011009">
    <property type="entry name" value="Kinase-like_dom_sf"/>
</dbReference>
<dbReference type="SMART" id="SM00220">
    <property type="entry name" value="S_TKc"/>
    <property type="match status" value="1"/>
</dbReference>
<evidence type="ECO:0000256" key="7">
    <source>
        <dbReference type="ARBA" id="ARBA00022777"/>
    </source>
</evidence>
<dbReference type="SUPFAM" id="SSF64268">
    <property type="entry name" value="PX domain"/>
    <property type="match status" value="1"/>
</dbReference>
<reference evidence="18" key="1">
    <citation type="submission" date="2025-08" db="UniProtKB">
        <authorList>
            <consortium name="Ensembl"/>
        </authorList>
    </citation>
    <scope>IDENTIFICATION</scope>
</reference>
<dbReference type="GO" id="GO:0035091">
    <property type="term" value="F:phosphatidylinositol binding"/>
    <property type="evidence" value="ECO:0007669"/>
    <property type="project" value="InterPro"/>
</dbReference>
<dbReference type="Proteomes" id="UP000472270">
    <property type="component" value="Unassembled WGS sequence"/>
</dbReference>
<dbReference type="Pfam" id="PF00069">
    <property type="entry name" value="Pkinase"/>
    <property type="match status" value="1"/>
</dbReference>
<keyword evidence="7" id="KW-0418">Kinase</keyword>
<evidence type="ECO:0000256" key="2">
    <source>
        <dbReference type="ARBA" id="ARBA00012513"/>
    </source>
</evidence>
<dbReference type="Gene3D" id="3.30.200.20">
    <property type="entry name" value="Phosphorylase Kinase, domain 1"/>
    <property type="match status" value="1"/>
</dbReference>